<gene>
    <name evidence="11" type="ORF">EZS28_028408</name>
</gene>
<dbReference type="PANTHER" id="PTHR31598:SF1">
    <property type="entry name" value="DYNEIN REGULATORY COMPLEX PROTEIN 10"/>
    <property type="match status" value="1"/>
</dbReference>
<evidence type="ECO:0000256" key="2">
    <source>
        <dbReference type="ARBA" id="ARBA00004611"/>
    </source>
</evidence>
<dbReference type="PANTHER" id="PTHR31598">
    <property type="entry name" value="IQ DOMAIN-CONTAINING PROTEIN D"/>
    <property type="match status" value="1"/>
</dbReference>
<evidence type="ECO:0000313" key="11">
    <source>
        <dbReference type="EMBL" id="KAA6376065.1"/>
    </source>
</evidence>
<keyword evidence="8" id="KW-0206">Cytoskeleton</keyword>
<feature type="coiled-coil region" evidence="10">
    <location>
        <begin position="175"/>
        <end position="378"/>
    </location>
</feature>
<evidence type="ECO:0000256" key="6">
    <source>
        <dbReference type="ARBA" id="ARBA00022846"/>
    </source>
</evidence>
<keyword evidence="7" id="KW-0969">Cilium</keyword>
<keyword evidence="9" id="KW-0966">Cell projection</keyword>
<evidence type="ECO:0000256" key="7">
    <source>
        <dbReference type="ARBA" id="ARBA00023069"/>
    </source>
</evidence>
<evidence type="ECO:0000256" key="9">
    <source>
        <dbReference type="ARBA" id="ARBA00023273"/>
    </source>
</evidence>
<protein>
    <recommendedName>
        <fullName evidence="4">Dynein regulatory complex protein 10</fullName>
    </recommendedName>
</protein>
<dbReference type="EMBL" id="SNRW01010786">
    <property type="protein sequence ID" value="KAA6376065.1"/>
    <property type="molecule type" value="Genomic_DNA"/>
</dbReference>
<evidence type="ECO:0000256" key="3">
    <source>
        <dbReference type="ARBA" id="ARBA00009071"/>
    </source>
</evidence>
<keyword evidence="10" id="KW-0175">Coiled coil</keyword>
<comment type="subcellular location">
    <subcellularLocation>
        <location evidence="2">Cytoplasm</location>
        <location evidence="2">Cytoskeleton</location>
        <location evidence="2">Flagellum axoneme</location>
    </subcellularLocation>
</comment>
<keyword evidence="5" id="KW-0963">Cytoplasm</keyword>
<evidence type="ECO:0000256" key="4">
    <source>
        <dbReference type="ARBA" id="ARBA00021752"/>
    </source>
</evidence>
<evidence type="ECO:0000256" key="8">
    <source>
        <dbReference type="ARBA" id="ARBA00023212"/>
    </source>
</evidence>
<name>A0A5J4V201_9EUKA</name>
<evidence type="ECO:0000256" key="1">
    <source>
        <dbReference type="ARBA" id="ARBA00003029"/>
    </source>
</evidence>
<comment type="similarity">
    <text evidence="3">Belongs to the DRC10 family.</text>
</comment>
<dbReference type="OrthoDB" id="10265211at2759"/>
<accession>A0A5J4V201</accession>
<comment type="caution">
    <text evidence="11">The sequence shown here is derived from an EMBL/GenBank/DDBJ whole genome shotgun (WGS) entry which is preliminary data.</text>
</comment>
<organism evidence="11 12">
    <name type="scientific">Streblomastix strix</name>
    <dbReference type="NCBI Taxonomy" id="222440"/>
    <lineage>
        <taxon>Eukaryota</taxon>
        <taxon>Metamonada</taxon>
        <taxon>Preaxostyla</taxon>
        <taxon>Oxymonadida</taxon>
        <taxon>Streblomastigidae</taxon>
        <taxon>Streblomastix</taxon>
    </lineage>
</organism>
<reference evidence="11 12" key="1">
    <citation type="submission" date="2019-03" db="EMBL/GenBank/DDBJ databases">
        <title>Single cell metagenomics reveals metabolic interactions within the superorganism composed of flagellate Streblomastix strix and complex community of Bacteroidetes bacteria on its surface.</title>
        <authorList>
            <person name="Treitli S.C."/>
            <person name="Kolisko M."/>
            <person name="Husnik F."/>
            <person name="Keeling P."/>
            <person name="Hampl V."/>
        </authorList>
    </citation>
    <scope>NUCLEOTIDE SEQUENCE [LARGE SCALE GENOMIC DNA]</scope>
    <source>
        <strain evidence="11">ST1C</strain>
    </source>
</reference>
<evidence type="ECO:0000313" key="12">
    <source>
        <dbReference type="Proteomes" id="UP000324800"/>
    </source>
</evidence>
<sequence>MNRLTTTEAARVIAVLRDTKEKVEILLDIHLEQVTPEIPPEFVPEHILSELIKHKELETKYIELIEEGKDIKQTQLRQKIKENQQEQHDTAEKIKSSCQSLVRLLKANPATMEQLKLLGQRSDTAKSYIEVFELLVKFSKIRLETTVEEELEKIKRMEVLAARESKVMTDKASLKKELESEEKTRSKEVQMLRENEQRLAAQITKMKNENRAFLNKCATDFAAMNLELEERHKQRMAELKQQNDALTEELETLLRDNRMREREIRKTKQQTCQEIENRIAGYDTGMNDKRNQHIRQEEKLEDEKNEIVNLEGKVRMLDKRHKVDEFQIKLQEKRLENERNEKAARNRKIAIIQALYRRRQAIKQIDIIKKQKQRKKKKKKK</sequence>
<proteinExistence type="inferred from homology"/>
<evidence type="ECO:0000256" key="10">
    <source>
        <dbReference type="SAM" id="Coils"/>
    </source>
</evidence>
<dbReference type="AlphaFoldDB" id="A0A5J4V201"/>
<evidence type="ECO:0000256" key="5">
    <source>
        <dbReference type="ARBA" id="ARBA00022490"/>
    </source>
</evidence>
<dbReference type="Proteomes" id="UP000324800">
    <property type="component" value="Unassembled WGS sequence"/>
</dbReference>
<keyword evidence="6" id="KW-0282">Flagellum</keyword>
<comment type="function">
    <text evidence="1">Component of the nexin-dynein regulatory complex (N-DRC), a key regulator of ciliary/flagellar motility which maintains the alignment and integrity of the distal axoneme and regulates microtubule sliding in motile axonemes.</text>
</comment>
<dbReference type="InterPro" id="IPR042815">
    <property type="entry name" value="DRC10"/>
</dbReference>